<evidence type="ECO:0000313" key="1">
    <source>
        <dbReference type="EMBL" id="MDZ5760873.1"/>
    </source>
</evidence>
<evidence type="ECO:0000313" key="2">
    <source>
        <dbReference type="Proteomes" id="UP001289135"/>
    </source>
</evidence>
<protein>
    <submittedName>
        <fullName evidence="1">Uncharacterized protein</fullName>
    </submittedName>
</protein>
<accession>A0AAE4VLK5</accession>
<dbReference type="AlphaFoldDB" id="A0AAE4VLK5"/>
<name>A0AAE4VLK5_9RICK</name>
<dbReference type="Proteomes" id="UP001289135">
    <property type="component" value="Unassembled WGS sequence"/>
</dbReference>
<comment type="caution">
    <text evidence="1">The sequence shown here is derived from an EMBL/GenBank/DDBJ whole genome shotgun (WGS) entry which is preliminary data.</text>
</comment>
<proteinExistence type="predicted"/>
<sequence>MQESNQKIANFFFGGTGESKTNNFPWFNYLSQRITNNYGSDDIDENIYYNLPSSIFSEIKALIIGRMPMVYDEAKQAIEKINAIVENSDSPITQDLPIIINLIGHSRGAVVCLLISNMIAENKILSAKININLVLNDPVPGPRQINKKFCHIPAIVKRVLISYASMEGSPFLSPISPYHFTFESPDTTSVNWVHVGCFHPCIHPATVALTRLFLTNIGVKFKPGYYYSDSSDFNSSNENKPITHYSYYDIRRIWSGTLEDVFSERCNRYKSSGQEVSFVSLRRYFKRSMYRHQICLNSPVYKFLSKLTSDNFTYENIESNLSKLNQAFNLSIKEYYTHNISHCVRYICDIYNMKPKLYSSHTRFDYKYATILSDNIIENFSNQNTDVQEENNLIEDVINNMRREGYGHGKYDYHSKFFDDISYFQEHKVFFGFFDKKSCFKILLHNCLVYLYKSINNIKDFICKTINKNLNLSNNQIEMV</sequence>
<organism evidence="1 2">
    <name type="scientific">Lyticum sinuosum</name>
    <dbReference type="NCBI Taxonomy" id="1332059"/>
    <lineage>
        <taxon>Bacteria</taxon>
        <taxon>Pseudomonadati</taxon>
        <taxon>Pseudomonadota</taxon>
        <taxon>Alphaproteobacteria</taxon>
        <taxon>Rickettsiales</taxon>
        <taxon>Lyticum</taxon>
    </lineage>
</organism>
<dbReference type="EMBL" id="JARGYU010000001">
    <property type="protein sequence ID" value="MDZ5760873.1"/>
    <property type="molecule type" value="Genomic_DNA"/>
</dbReference>
<gene>
    <name evidence="1" type="ORF">Lyticum_00025</name>
</gene>
<reference evidence="1" key="1">
    <citation type="submission" date="2023-02" db="EMBL/GenBank/DDBJ databases">
        <title>Host association and intracellularity evolved multiple times independently in the Rickettsiales.</title>
        <authorList>
            <person name="Castelli M."/>
            <person name="Nardi T."/>
            <person name="Gammuto L."/>
            <person name="Bellinzona G."/>
            <person name="Sabaneyeva E."/>
            <person name="Potekhin A."/>
            <person name="Serra V."/>
            <person name="Petroni G."/>
            <person name="Sassera D."/>
        </authorList>
    </citation>
    <scope>NUCLEOTIDE SEQUENCE</scope>
    <source>
        <strain evidence="1">USBL-36I1</strain>
    </source>
</reference>
<dbReference type="RefSeq" id="WP_322498313.1">
    <property type="nucleotide sequence ID" value="NZ_JARGYU010000001.1"/>
</dbReference>
<keyword evidence="2" id="KW-1185">Reference proteome</keyword>